<keyword evidence="2" id="KW-1185">Reference proteome</keyword>
<name>A0A9X7IM56_9MYCO</name>
<dbReference type="Proteomes" id="UP000237911">
    <property type="component" value="Unassembled WGS sequence"/>
</dbReference>
<protein>
    <recommendedName>
        <fullName evidence="3">DUF4254 domain-containing protein</fullName>
    </recommendedName>
</protein>
<reference evidence="1 2" key="1">
    <citation type="submission" date="2018-02" db="EMBL/GenBank/DDBJ databases">
        <title>Draft genome sequence of Mycobacterium virginiense isolated from mud of a swine farm in Japan.</title>
        <authorList>
            <person name="Ohya K."/>
        </authorList>
    </citation>
    <scope>NUCLEOTIDE SEQUENCE [LARGE SCALE GENOMIC DNA]</scope>
    <source>
        <strain evidence="1 2">GF75</strain>
    </source>
</reference>
<organism evidence="1 2">
    <name type="scientific">Mycolicibacter virginiensis</name>
    <dbReference type="NCBI Taxonomy" id="1795032"/>
    <lineage>
        <taxon>Bacteria</taxon>
        <taxon>Bacillati</taxon>
        <taxon>Actinomycetota</taxon>
        <taxon>Actinomycetes</taxon>
        <taxon>Mycobacteriales</taxon>
        <taxon>Mycobacteriaceae</taxon>
        <taxon>Mycolicibacter</taxon>
    </lineage>
</organism>
<evidence type="ECO:0000313" key="1">
    <source>
        <dbReference type="EMBL" id="PQM51798.1"/>
    </source>
</evidence>
<gene>
    <name evidence="1" type="ORF">C5U48_12785</name>
</gene>
<proteinExistence type="predicted"/>
<evidence type="ECO:0008006" key="3">
    <source>
        <dbReference type="Google" id="ProtNLM"/>
    </source>
</evidence>
<comment type="caution">
    <text evidence="1">The sequence shown here is derived from an EMBL/GenBank/DDBJ whole genome shotgun (WGS) entry which is preliminary data.</text>
</comment>
<dbReference type="AlphaFoldDB" id="A0A9X7IM56"/>
<evidence type="ECO:0000313" key="2">
    <source>
        <dbReference type="Proteomes" id="UP000237911"/>
    </source>
</evidence>
<sequence length="154" mass="16342">MRAKLSQLFSDFNHASHPSVQAAPTPLGPLADASTRDELLRAHTCVDGLAAPGPGHPGAASHTSQWPIASHPSQWPIDWGAVRDEIAAARALPEAVADGMRDELADIRALAEALVHTAMDLVARIDRIDPTPGALAAVENEHSRAVADLDAYRR</sequence>
<accession>A0A9X7IM56</accession>
<dbReference type="EMBL" id="PUEV01000056">
    <property type="protein sequence ID" value="PQM51798.1"/>
    <property type="molecule type" value="Genomic_DNA"/>
</dbReference>